<dbReference type="OrthoDB" id="3790736at2759"/>
<gene>
    <name evidence="3" type="ORF">EJ02DRAFT_437187</name>
</gene>
<organism evidence="3 4">
    <name type="scientific">Clathrospora elynae</name>
    <dbReference type="NCBI Taxonomy" id="706981"/>
    <lineage>
        <taxon>Eukaryota</taxon>
        <taxon>Fungi</taxon>
        <taxon>Dikarya</taxon>
        <taxon>Ascomycota</taxon>
        <taxon>Pezizomycotina</taxon>
        <taxon>Dothideomycetes</taxon>
        <taxon>Pleosporomycetidae</taxon>
        <taxon>Pleosporales</taxon>
        <taxon>Diademaceae</taxon>
        <taxon>Clathrospora</taxon>
    </lineage>
</organism>
<evidence type="ECO:0000256" key="1">
    <source>
        <dbReference type="SAM" id="MobiDB-lite"/>
    </source>
</evidence>
<sequence>MPTTWPTKMISLFTPISTISVASQPSQVLPLLLRVTTTETDQIWHSDEPRPTRIFSSHTPHPISTWNAVKRDNIRVEEGIDVDTRGGTDCHPDQENNIYFTIAYPDGNLVENSAGVALFYVRTDWILTYPKILRKALFNDPAPSRGCHKGHCVSEPIPGIQYQGSPVVLKYVKDPEPLREGWHGARCQYDDSVRKINKSGVKLGQIGYFVYGSYPPQAVLDFVEEKTRTTYPTLEITMICMFTVGLLPSLFAIVGIICILVELHRWLKITVPKLWKWILGAPAKGSTKMKTAWNRVSGRRPENGRVQTTDAPAHNLPDYPTTRPPSYKSYENGEGIF</sequence>
<keyword evidence="2" id="KW-0472">Membrane</keyword>
<keyword evidence="2" id="KW-0812">Transmembrane</keyword>
<feature type="transmembrane region" description="Helical" evidence="2">
    <location>
        <begin position="236"/>
        <end position="261"/>
    </location>
</feature>
<accession>A0A6A5SFD4</accession>
<dbReference type="Proteomes" id="UP000800038">
    <property type="component" value="Unassembled WGS sequence"/>
</dbReference>
<keyword evidence="2" id="KW-1133">Transmembrane helix</keyword>
<protein>
    <submittedName>
        <fullName evidence="3">Uncharacterized protein</fullName>
    </submittedName>
</protein>
<name>A0A6A5SFD4_9PLEO</name>
<feature type="region of interest" description="Disordered" evidence="1">
    <location>
        <begin position="297"/>
        <end position="318"/>
    </location>
</feature>
<reference evidence="3" key="1">
    <citation type="journal article" date="2020" name="Stud. Mycol.">
        <title>101 Dothideomycetes genomes: a test case for predicting lifestyles and emergence of pathogens.</title>
        <authorList>
            <person name="Haridas S."/>
            <person name="Albert R."/>
            <person name="Binder M."/>
            <person name="Bloem J."/>
            <person name="Labutti K."/>
            <person name="Salamov A."/>
            <person name="Andreopoulos B."/>
            <person name="Baker S."/>
            <person name="Barry K."/>
            <person name="Bills G."/>
            <person name="Bluhm B."/>
            <person name="Cannon C."/>
            <person name="Castanera R."/>
            <person name="Culley D."/>
            <person name="Daum C."/>
            <person name="Ezra D."/>
            <person name="Gonzalez J."/>
            <person name="Henrissat B."/>
            <person name="Kuo A."/>
            <person name="Liang C."/>
            <person name="Lipzen A."/>
            <person name="Lutzoni F."/>
            <person name="Magnuson J."/>
            <person name="Mondo S."/>
            <person name="Nolan M."/>
            <person name="Ohm R."/>
            <person name="Pangilinan J."/>
            <person name="Park H.-J."/>
            <person name="Ramirez L."/>
            <person name="Alfaro M."/>
            <person name="Sun H."/>
            <person name="Tritt A."/>
            <person name="Yoshinaga Y."/>
            <person name="Zwiers L.-H."/>
            <person name="Turgeon B."/>
            <person name="Goodwin S."/>
            <person name="Spatafora J."/>
            <person name="Crous P."/>
            <person name="Grigoriev I."/>
        </authorList>
    </citation>
    <scope>NUCLEOTIDE SEQUENCE</scope>
    <source>
        <strain evidence="3">CBS 161.51</strain>
    </source>
</reference>
<proteinExistence type="predicted"/>
<keyword evidence="4" id="KW-1185">Reference proteome</keyword>
<dbReference type="EMBL" id="ML976107">
    <property type="protein sequence ID" value="KAF1938374.1"/>
    <property type="molecule type" value="Genomic_DNA"/>
</dbReference>
<dbReference type="AlphaFoldDB" id="A0A6A5SFD4"/>
<evidence type="ECO:0000256" key="2">
    <source>
        <dbReference type="SAM" id="Phobius"/>
    </source>
</evidence>
<evidence type="ECO:0000313" key="3">
    <source>
        <dbReference type="EMBL" id="KAF1938374.1"/>
    </source>
</evidence>
<evidence type="ECO:0000313" key="4">
    <source>
        <dbReference type="Proteomes" id="UP000800038"/>
    </source>
</evidence>